<proteinExistence type="predicted"/>
<sequence>MIIREVIFMDKIPTAEDWVELLKNYPVEDIEIDENGHYDPEKHPEFHDWMVNG</sequence>
<dbReference type="EMBL" id="CP020858">
    <property type="protein sequence ID" value="ARU18889.1"/>
    <property type="molecule type" value="Genomic_DNA"/>
</dbReference>
<dbReference type="AlphaFoldDB" id="A0A1Y0F6A9"/>
<dbReference type="Proteomes" id="UP000195378">
    <property type="component" value="Chromosome"/>
</dbReference>
<name>A0A1Y0F6A9_9LACO</name>
<evidence type="ECO:0000313" key="1">
    <source>
        <dbReference type="EMBL" id="ARU18889.1"/>
    </source>
</evidence>
<protein>
    <submittedName>
        <fullName evidence="1">AbrB family transcriptional regulator</fullName>
    </submittedName>
</protein>
<gene>
    <name evidence="1" type="ORF">B7R82_02285</name>
</gene>
<reference evidence="1 2" key="1">
    <citation type="submission" date="2017-04" db="EMBL/GenBank/DDBJ databases">
        <title>Complete genome sequence of Lactobacillus salivarius ZLS006, a probiotic strain isolated from healthy piglet.</title>
        <authorList>
            <person name="Zhang D."/>
        </authorList>
    </citation>
    <scope>NUCLEOTIDE SEQUENCE [LARGE SCALE GENOMIC DNA]</scope>
    <source>
        <strain evidence="1 2">ZLS006</strain>
    </source>
</reference>
<accession>A0A1Y0F6A9</accession>
<evidence type="ECO:0000313" key="2">
    <source>
        <dbReference type="Proteomes" id="UP000195378"/>
    </source>
</evidence>
<organism evidence="1 2">
    <name type="scientific">Ligilactobacillus salivarius</name>
    <dbReference type="NCBI Taxonomy" id="1624"/>
    <lineage>
        <taxon>Bacteria</taxon>
        <taxon>Bacillati</taxon>
        <taxon>Bacillota</taxon>
        <taxon>Bacilli</taxon>
        <taxon>Lactobacillales</taxon>
        <taxon>Lactobacillaceae</taxon>
        <taxon>Ligilactobacillus</taxon>
    </lineage>
</organism>